<dbReference type="HOGENOM" id="CLU_055597_1_1_11"/>
<dbReference type="GO" id="GO:0016779">
    <property type="term" value="F:nucleotidyltransferase activity"/>
    <property type="evidence" value="ECO:0007669"/>
    <property type="project" value="TreeGrafter"/>
</dbReference>
<dbReference type="EMBL" id="AP011540">
    <property type="protein sequence ID" value="BAI64272.1"/>
    <property type="molecule type" value="Genomic_DNA"/>
</dbReference>
<organism evidence="3 4">
    <name type="scientific">Rothia mucilaginosa (strain DY-18)</name>
    <name type="common">Stomatococcus mucilaginosus</name>
    <dbReference type="NCBI Taxonomy" id="680646"/>
    <lineage>
        <taxon>Bacteria</taxon>
        <taxon>Bacillati</taxon>
        <taxon>Actinomycetota</taxon>
        <taxon>Actinomycetes</taxon>
        <taxon>Micrococcales</taxon>
        <taxon>Micrococcaceae</taxon>
        <taxon>Rothia</taxon>
    </lineage>
</organism>
<evidence type="ECO:0000313" key="3">
    <source>
        <dbReference type="EMBL" id="BAI64272.1"/>
    </source>
</evidence>
<evidence type="ECO:0000313" key="4">
    <source>
        <dbReference type="Proteomes" id="UP000001883"/>
    </source>
</evidence>
<dbReference type="Pfam" id="PF12804">
    <property type="entry name" value="NTP_transf_3"/>
    <property type="match status" value="1"/>
</dbReference>
<proteinExistence type="predicted"/>
<dbReference type="STRING" id="680646.RMDY18_04400"/>
<dbReference type="PANTHER" id="PTHR19136:SF81">
    <property type="entry name" value="MOLYBDENUM COFACTOR GUANYLYLTRANSFERASE"/>
    <property type="match status" value="1"/>
</dbReference>
<dbReference type="AlphaFoldDB" id="D2NRJ6"/>
<keyword evidence="1" id="KW-0808">Transferase</keyword>
<dbReference type="Proteomes" id="UP000001883">
    <property type="component" value="Chromosome"/>
</dbReference>
<keyword evidence="4" id="KW-1185">Reference proteome</keyword>
<reference evidence="3 4" key="3">
    <citation type="journal article" date="2010" name="Sequencing">
        <title>Complete Genome Sequence of Rothia mucilaginosa DY-18: A Clinical Isolate with Dense Meshwork-Like Structures from a Persistent Apical Periodontitis Lesion.</title>
        <authorList>
            <person name="Yamane K."/>
            <person name="Nambu T."/>
            <person name="Yamanaka T."/>
            <person name="Mashimo C."/>
            <person name="Sugimori C."/>
            <person name="Leung K.-P."/>
            <person name="Fukushima H."/>
        </authorList>
    </citation>
    <scope>NUCLEOTIDE SEQUENCE [LARGE SCALE GENOMIC DNA]</scope>
    <source>
        <strain evidence="3 4">DY-18</strain>
    </source>
</reference>
<dbReference type="KEGG" id="rmu:RMDY18_04400"/>
<evidence type="ECO:0000256" key="1">
    <source>
        <dbReference type="ARBA" id="ARBA00022679"/>
    </source>
</evidence>
<evidence type="ECO:0000259" key="2">
    <source>
        <dbReference type="Pfam" id="PF12804"/>
    </source>
</evidence>
<gene>
    <name evidence="3" type="ordered locus">RMDY18_04400</name>
</gene>
<feature type="domain" description="MobA-like NTP transferase" evidence="2">
    <location>
        <begin position="53"/>
        <end position="233"/>
    </location>
</feature>
<dbReference type="Gene3D" id="3.90.550.10">
    <property type="entry name" value="Spore Coat Polysaccharide Biosynthesis Protein SpsA, Chain A"/>
    <property type="match status" value="1"/>
</dbReference>
<dbReference type="eggNOG" id="COG0746">
    <property type="taxonomic scope" value="Bacteria"/>
</dbReference>
<sequence length="266" mass="27587">MLVPGQWCPLGCAGTSAGCRPCGRSASLCGWIMRADKIPGSVLPAGGDFSCAAVVVAGGASRRLNHVPKASLSDGTNTLLDCALEAVAAASPRVVVGPESLPLPTGVLRTREDPPFSGPAAAIHAGLECIAADCERSQTPLPSWCLILGVDTPRIAPAVQLLITAARSAERTAGFSPTDSESFEGAESSAGFWGVSEGIYQPLVGIYRFEAIRSVFSAGTTNASVRSFLRRLNPVAVQMSAADTADVDTWEQAQALGYTTSLWSSY</sequence>
<dbReference type="SUPFAM" id="SSF53448">
    <property type="entry name" value="Nucleotide-diphospho-sugar transferases"/>
    <property type="match status" value="1"/>
</dbReference>
<dbReference type="InterPro" id="IPR029044">
    <property type="entry name" value="Nucleotide-diphossugar_trans"/>
</dbReference>
<name>D2NRJ6_ROTMD</name>
<protein>
    <submittedName>
        <fullName evidence="3">Molybdopterin-guanine dinucleotide biosynthesis protein A</fullName>
    </submittedName>
</protein>
<reference evidence="4" key="1">
    <citation type="submission" date="2009-07" db="EMBL/GenBank/DDBJ databases">
        <title>Complete genome sequence of Rothia mucilaginosa DJ.</title>
        <authorList>
            <person name="Yamane K."/>
            <person name="Nambu T."/>
            <person name="Mashimo C."/>
            <person name="Sugimori C."/>
            <person name="Yamanaka T."/>
            <person name="Leung K."/>
            <person name="Fukushima H."/>
        </authorList>
    </citation>
    <scope>NUCLEOTIDE SEQUENCE [LARGE SCALE GENOMIC DNA]</scope>
    <source>
        <strain evidence="4">DY-18</strain>
    </source>
</reference>
<reference evidence="3 4" key="2">
    <citation type="journal article" date="2010" name="J Osaka Dent Univ">
        <title>Isolation and identification of Rothia mucilaginosa from persistent apical periodontitis lesions.</title>
        <authorList>
            <person name="Yamane K."/>
            <person name="Yoshida M."/>
            <person name="Fujihira T."/>
            <person name="Baba T."/>
            <person name="Tsuji N."/>
            <person name="Hayashi H."/>
            <person name="Sugimori C."/>
            <person name="Yamanaka T."/>
            <person name="Mashimo C."/>
            <person name="Nambu T."/>
            <person name="Kawai H."/>
            <person name="Fukushima H."/>
        </authorList>
    </citation>
    <scope>NUCLEOTIDE SEQUENCE [LARGE SCALE GENOMIC DNA]</scope>
    <source>
        <strain evidence="3 4">DY-18</strain>
    </source>
</reference>
<dbReference type="InterPro" id="IPR025877">
    <property type="entry name" value="MobA-like_NTP_Trfase"/>
</dbReference>
<dbReference type="PANTHER" id="PTHR19136">
    <property type="entry name" value="MOLYBDENUM COFACTOR GUANYLYLTRANSFERASE"/>
    <property type="match status" value="1"/>
</dbReference>
<accession>D2NRJ6</accession>